<dbReference type="FunFam" id="1.10.10.10:FF:000186">
    <property type="entry name" value="AsnC family transcriptional regulator"/>
    <property type="match status" value="1"/>
</dbReference>
<dbReference type="InterPro" id="IPR019887">
    <property type="entry name" value="Tscrpt_reg_AsnC/Lrp_C"/>
</dbReference>
<evidence type="ECO:0000259" key="4">
    <source>
        <dbReference type="PROSITE" id="PS50956"/>
    </source>
</evidence>
<dbReference type="Pfam" id="PF13412">
    <property type="entry name" value="HTH_24"/>
    <property type="match status" value="1"/>
</dbReference>
<feature type="domain" description="HTH asnC-type" evidence="4">
    <location>
        <begin position="1"/>
        <end position="62"/>
    </location>
</feature>
<dbReference type="RefSeq" id="WP_035258394.1">
    <property type="nucleotide sequence ID" value="NZ_JFKE01000003.1"/>
</dbReference>
<dbReference type="Proteomes" id="UP000026249">
    <property type="component" value="Unassembled WGS sequence"/>
</dbReference>
<dbReference type="PROSITE" id="PS50956">
    <property type="entry name" value="HTH_ASNC_2"/>
    <property type="match status" value="1"/>
</dbReference>
<protein>
    <submittedName>
        <fullName evidence="5">AsnC family transcriptional regulator</fullName>
    </submittedName>
</protein>
<proteinExistence type="predicted"/>
<dbReference type="GO" id="GO:0043565">
    <property type="term" value="F:sequence-specific DNA binding"/>
    <property type="evidence" value="ECO:0007669"/>
    <property type="project" value="InterPro"/>
</dbReference>
<dbReference type="SMART" id="SM00344">
    <property type="entry name" value="HTH_ASNC"/>
    <property type="match status" value="1"/>
</dbReference>
<keyword evidence="2" id="KW-0238">DNA-binding</keyword>
<dbReference type="AlphaFoldDB" id="A0A037ZKH7"/>
<dbReference type="GO" id="GO:0043200">
    <property type="term" value="P:response to amino acid"/>
    <property type="evidence" value="ECO:0007669"/>
    <property type="project" value="TreeGrafter"/>
</dbReference>
<evidence type="ECO:0000256" key="3">
    <source>
        <dbReference type="ARBA" id="ARBA00023163"/>
    </source>
</evidence>
<dbReference type="Pfam" id="PF01037">
    <property type="entry name" value="AsnC_trans_reg"/>
    <property type="match status" value="1"/>
</dbReference>
<dbReference type="EMBL" id="JFKE01000003">
    <property type="protein sequence ID" value="KAJ56149.1"/>
    <property type="molecule type" value="Genomic_DNA"/>
</dbReference>
<dbReference type="InterPro" id="IPR019888">
    <property type="entry name" value="Tscrpt_reg_AsnC-like"/>
</dbReference>
<dbReference type="InterPro" id="IPR011008">
    <property type="entry name" value="Dimeric_a/b-barrel"/>
</dbReference>
<dbReference type="Gene3D" id="1.10.10.10">
    <property type="entry name" value="Winged helix-like DNA-binding domain superfamily/Winged helix DNA-binding domain"/>
    <property type="match status" value="1"/>
</dbReference>
<reference evidence="5 6" key="1">
    <citation type="submission" date="2014-03" db="EMBL/GenBank/DDBJ databases">
        <title>Draft Genome Sequence of Actibacterium mucosum KCTC 23349, a Marine Alphaproteobacterium with Complex Ionic Requirements Isolated from Mediterranean Seawater at Malvarrosa Beach, Valencia, Spain.</title>
        <authorList>
            <person name="Arahal D.R."/>
            <person name="Shao Z."/>
            <person name="Lai Q."/>
            <person name="Pujalte M.J."/>
        </authorList>
    </citation>
    <scope>NUCLEOTIDE SEQUENCE [LARGE SCALE GENOMIC DNA]</scope>
    <source>
        <strain evidence="5 6">KCTC 23349</strain>
    </source>
</reference>
<dbReference type="InterPro" id="IPR011991">
    <property type="entry name" value="ArsR-like_HTH"/>
</dbReference>
<dbReference type="CDD" id="cd00090">
    <property type="entry name" value="HTH_ARSR"/>
    <property type="match status" value="1"/>
</dbReference>
<dbReference type="GO" id="GO:0006355">
    <property type="term" value="P:regulation of DNA-templated transcription"/>
    <property type="evidence" value="ECO:0007669"/>
    <property type="project" value="UniProtKB-ARBA"/>
</dbReference>
<evidence type="ECO:0000313" key="5">
    <source>
        <dbReference type="EMBL" id="KAJ56149.1"/>
    </source>
</evidence>
<dbReference type="SUPFAM" id="SSF54909">
    <property type="entry name" value="Dimeric alpha+beta barrel"/>
    <property type="match status" value="1"/>
</dbReference>
<keyword evidence="6" id="KW-1185">Reference proteome</keyword>
<evidence type="ECO:0000256" key="1">
    <source>
        <dbReference type="ARBA" id="ARBA00023015"/>
    </source>
</evidence>
<dbReference type="PANTHER" id="PTHR30154:SF34">
    <property type="entry name" value="TRANSCRIPTIONAL REGULATOR AZLB"/>
    <property type="match status" value="1"/>
</dbReference>
<gene>
    <name evidence="5" type="ORF">ACMU_10370</name>
</gene>
<dbReference type="InterPro" id="IPR019885">
    <property type="entry name" value="Tscrpt_reg_HTH_AsnC-type_CS"/>
</dbReference>
<keyword evidence="1" id="KW-0805">Transcription regulation</keyword>
<name>A0A037ZKH7_9RHOB</name>
<evidence type="ECO:0000313" key="6">
    <source>
        <dbReference type="Proteomes" id="UP000026249"/>
    </source>
</evidence>
<dbReference type="SUPFAM" id="SSF46785">
    <property type="entry name" value="Winged helix' DNA-binding domain"/>
    <property type="match status" value="1"/>
</dbReference>
<evidence type="ECO:0000256" key="2">
    <source>
        <dbReference type="ARBA" id="ARBA00023125"/>
    </source>
</evidence>
<organism evidence="5 6">
    <name type="scientific">Actibacterium mucosum KCTC 23349</name>
    <dbReference type="NCBI Taxonomy" id="1454373"/>
    <lineage>
        <taxon>Bacteria</taxon>
        <taxon>Pseudomonadati</taxon>
        <taxon>Pseudomonadota</taxon>
        <taxon>Alphaproteobacteria</taxon>
        <taxon>Rhodobacterales</taxon>
        <taxon>Roseobacteraceae</taxon>
        <taxon>Actibacterium</taxon>
    </lineage>
</organism>
<dbReference type="InterPro" id="IPR036390">
    <property type="entry name" value="WH_DNA-bd_sf"/>
</dbReference>
<dbReference type="PANTHER" id="PTHR30154">
    <property type="entry name" value="LEUCINE-RESPONSIVE REGULATORY PROTEIN"/>
    <property type="match status" value="1"/>
</dbReference>
<keyword evidence="3" id="KW-0804">Transcription</keyword>
<dbReference type="STRING" id="1454373.ACMU_10370"/>
<sequence length="151" mass="16514">MDALDQKILTTLQADGRIAITDLADRVGLSPTPCARRVARLEAEGIITGYTARVDAARLGLPLTAFVFVELDRTAADTLAAFEAAVARFDAVMECHLMTGTRDILLRVTAADLADFDRFIETQLMRTPGIRAMRSSFTLRTMVQRDTLPVG</sequence>
<dbReference type="OrthoDB" id="9803143at2"/>
<dbReference type="Gene3D" id="3.30.70.920">
    <property type="match status" value="1"/>
</dbReference>
<dbReference type="GO" id="GO:0005829">
    <property type="term" value="C:cytosol"/>
    <property type="evidence" value="ECO:0007669"/>
    <property type="project" value="TreeGrafter"/>
</dbReference>
<dbReference type="InterPro" id="IPR000485">
    <property type="entry name" value="AsnC-type_HTH_dom"/>
</dbReference>
<dbReference type="PRINTS" id="PR00033">
    <property type="entry name" value="HTHASNC"/>
</dbReference>
<dbReference type="InterPro" id="IPR036388">
    <property type="entry name" value="WH-like_DNA-bd_sf"/>
</dbReference>
<accession>A0A037ZKH7</accession>
<comment type="caution">
    <text evidence="5">The sequence shown here is derived from an EMBL/GenBank/DDBJ whole genome shotgun (WGS) entry which is preliminary data.</text>
</comment>
<dbReference type="PROSITE" id="PS00519">
    <property type="entry name" value="HTH_ASNC_1"/>
    <property type="match status" value="1"/>
</dbReference>